<accession>A0A6L7GWJ1</accession>
<dbReference type="GO" id="GO:0046872">
    <property type="term" value="F:metal ion binding"/>
    <property type="evidence" value="ECO:0007669"/>
    <property type="project" value="UniProtKB-KW"/>
</dbReference>
<evidence type="ECO:0000256" key="3">
    <source>
        <dbReference type="ARBA" id="ARBA00023239"/>
    </source>
</evidence>
<protein>
    <recommendedName>
        <fullName evidence="5">6-methylsalicylate decarboxylase</fullName>
        <ecNumber evidence="5">4.1.1.52</ecNumber>
    </recommendedName>
</protein>
<keyword evidence="7" id="KW-0378">Hydrolase</keyword>
<name>A0A6L7GWJ1_9ACTN</name>
<dbReference type="GO" id="GO:0005829">
    <property type="term" value="C:cytosol"/>
    <property type="evidence" value="ECO:0007669"/>
    <property type="project" value="TreeGrafter"/>
</dbReference>
<dbReference type="EMBL" id="WMBR01000005">
    <property type="protein sequence ID" value="MXP23391.1"/>
    <property type="molecule type" value="Genomic_DNA"/>
</dbReference>
<dbReference type="Pfam" id="PF04909">
    <property type="entry name" value="Amidohydro_2"/>
    <property type="match status" value="1"/>
</dbReference>
<dbReference type="GO" id="GO:0047596">
    <property type="term" value="F:6-methylsalicylate decarboxylase activity"/>
    <property type="evidence" value="ECO:0007669"/>
    <property type="project" value="UniProtKB-EC"/>
</dbReference>
<keyword evidence="1" id="KW-0479">Metal-binding</keyword>
<dbReference type="AlphaFoldDB" id="A0A6L7GWJ1"/>
<feature type="domain" description="Amidohydrolase-related" evidence="6">
    <location>
        <begin position="11"/>
        <end position="319"/>
    </location>
</feature>
<dbReference type="InterPro" id="IPR032466">
    <property type="entry name" value="Metal_Hydrolase"/>
</dbReference>
<keyword evidence="8" id="KW-1185">Reference proteome</keyword>
<dbReference type="Gene3D" id="3.20.20.140">
    <property type="entry name" value="Metal-dependent hydrolases"/>
    <property type="match status" value="1"/>
</dbReference>
<keyword evidence="2" id="KW-0862">Zinc</keyword>
<evidence type="ECO:0000256" key="1">
    <source>
        <dbReference type="ARBA" id="ARBA00022723"/>
    </source>
</evidence>
<dbReference type="PANTHER" id="PTHR21240">
    <property type="entry name" value="2-AMINO-3-CARBOXYLMUCONATE-6-SEMIALDEHYDE DECARBOXYLASE"/>
    <property type="match status" value="1"/>
</dbReference>
<keyword evidence="3" id="KW-0456">Lyase</keyword>
<evidence type="ECO:0000256" key="5">
    <source>
        <dbReference type="ARBA" id="ARBA00038889"/>
    </source>
</evidence>
<comment type="catalytic activity">
    <reaction evidence="4">
        <text>6-methylsalicylate + H(+) = 3-methylphenol + CO2</text>
        <dbReference type="Rhea" id="RHEA:23112"/>
        <dbReference type="ChEBI" id="CHEBI:15378"/>
        <dbReference type="ChEBI" id="CHEBI:16526"/>
        <dbReference type="ChEBI" id="CHEBI:17231"/>
        <dbReference type="ChEBI" id="CHEBI:36658"/>
        <dbReference type="EC" id="4.1.1.52"/>
    </reaction>
    <physiologicalReaction direction="left-to-right" evidence="4">
        <dbReference type="Rhea" id="RHEA:23113"/>
    </physiologicalReaction>
</comment>
<evidence type="ECO:0000259" key="6">
    <source>
        <dbReference type="Pfam" id="PF04909"/>
    </source>
</evidence>
<dbReference type="PANTHER" id="PTHR21240:SF29">
    <property type="entry name" value="AMIDOHYDROLASE-RELATED DOMAIN-CONTAINING PROTEIN"/>
    <property type="match status" value="1"/>
</dbReference>
<evidence type="ECO:0000256" key="2">
    <source>
        <dbReference type="ARBA" id="ARBA00022833"/>
    </source>
</evidence>
<dbReference type="SUPFAM" id="SSF51556">
    <property type="entry name" value="Metallo-dependent hydrolases"/>
    <property type="match status" value="1"/>
</dbReference>
<dbReference type="Proteomes" id="UP000475545">
    <property type="component" value="Unassembled WGS sequence"/>
</dbReference>
<proteinExistence type="predicted"/>
<gene>
    <name evidence="7" type="ORF">GIY30_18800</name>
</gene>
<dbReference type="InterPro" id="IPR032465">
    <property type="entry name" value="ACMSD"/>
</dbReference>
<sequence length="324" mass="35265">MNQSDGGTGRIDVHAHYVPDFYRDAMEANGHQHPDGGRAIPGWSERQAIDAMDRLGVDTAMLSISTPGVHFGNPGEAAELARMVNEDAARLRSAHPGRFGFFASLPLPDIGPSISELRYALDDLDADGIVLLSHHNGMYLGDDRLAPIYAEVANRDKVVFLHPTTPYHGEHLALGCPRPMMEFLFETTRSVINMILSGVLDRHPDLKVIVPHGGGALPIVANRVELLLPLLAAEGSPAPPSVREALKRLHYDLAGAPVDELLAGLLMVAAPSNLHYGSDYPFTPAESAVNLQAELARTPALSDELRQRIYRDNADALFPQFRRS</sequence>
<dbReference type="GO" id="GO:0019748">
    <property type="term" value="P:secondary metabolic process"/>
    <property type="evidence" value="ECO:0007669"/>
    <property type="project" value="TreeGrafter"/>
</dbReference>
<dbReference type="InterPro" id="IPR006680">
    <property type="entry name" value="Amidohydro-rel"/>
</dbReference>
<dbReference type="EC" id="4.1.1.52" evidence="5"/>
<dbReference type="GO" id="GO:0016787">
    <property type="term" value="F:hydrolase activity"/>
    <property type="evidence" value="ECO:0007669"/>
    <property type="project" value="UniProtKB-KW"/>
</dbReference>
<evidence type="ECO:0000313" key="7">
    <source>
        <dbReference type="EMBL" id="MXP23391.1"/>
    </source>
</evidence>
<reference evidence="7 8" key="1">
    <citation type="submission" date="2019-11" db="EMBL/GenBank/DDBJ databases">
        <title>Gordonia sp. nov., a novel actinobacterium isolated from mangrove soil in Hainan.</title>
        <authorList>
            <person name="Huang X."/>
            <person name="Xie Y."/>
            <person name="Chu X."/>
            <person name="Xiao K."/>
        </authorList>
    </citation>
    <scope>NUCLEOTIDE SEQUENCE [LARGE SCALE GENOMIC DNA]</scope>
    <source>
        <strain evidence="7 8">HNM0687</strain>
    </source>
</reference>
<organism evidence="7 8">
    <name type="scientific">Gordonia mangrovi</name>
    <dbReference type="NCBI Taxonomy" id="2665643"/>
    <lineage>
        <taxon>Bacteria</taxon>
        <taxon>Bacillati</taxon>
        <taxon>Actinomycetota</taxon>
        <taxon>Actinomycetes</taxon>
        <taxon>Mycobacteriales</taxon>
        <taxon>Gordoniaceae</taxon>
        <taxon>Gordonia</taxon>
    </lineage>
</organism>
<dbReference type="RefSeq" id="WP_160903557.1">
    <property type="nucleotide sequence ID" value="NZ_CP102850.1"/>
</dbReference>
<comment type="caution">
    <text evidence="7">The sequence shown here is derived from an EMBL/GenBank/DDBJ whole genome shotgun (WGS) entry which is preliminary data.</text>
</comment>
<evidence type="ECO:0000256" key="4">
    <source>
        <dbReference type="ARBA" id="ARBA00036832"/>
    </source>
</evidence>
<evidence type="ECO:0000313" key="8">
    <source>
        <dbReference type="Proteomes" id="UP000475545"/>
    </source>
</evidence>